<dbReference type="AlphaFoldDB" id="A0A162TQ07"/>
<reference evidence="5" key="1">
    <citation type="submission" date="2015-06" db="EMBL/GenBank/DDBJ databases">
        <title>Expansion of signal transduction pathways in fungi by whole-genome duplication.</title>
        <authorList>
            <consortium name="DOE Joint Genome Institute"/>
            <person name="Corrochano L.M."/>
            <person name="Kuo A."/>
            <person name="Marcet-Houben M."/>
            <person name="Polaino S."/>
            <person name="Salamov A."/>
            <person name="Villalobos J.M."/>
            <person name="Alvarez M.I."/>
            <person name="Avalos J."/>
            <person name="Benito E.P."/>
            <person name="Benoit I."/>
            <person name="Burger G."/>
            <person name="Camino L.P."/>
            <person name="Canovas D."/>
            <person name="Cerda-Olmedo E."/>
            <person name="Cheng J.-F."/>
            <person name="Dominguez A."/>
            <person name="Elias M."/>
            <person name="Eslava A.P."/>
            <person name="Glaser F."/>
            <person name="Grimwood J."/>
            <person name="Gutierrez G."/>
            <person name="Heitman J."/>
            <person name="Henrissat B."/>
            <person name="Iturriaga E.A."/>
            <person name="Lang B.F."/>
            <person name="Lavin J.L."/>
            <person name="Lee S."/>
            <person name="Li W."/>
            <person name="Lindquist E."/>
            <person name="Lopez-Garcia S."/>
            <person name="Luque E.M."/>
            <person name="Marcos A.T."/>
            <person name="Martin J."/>
            <person name="McCluskey K."/>
            <person name="Medina H.R."/>
            <person name="Miralles-Duran A."/>
            <person name="Miyazaki A."/>
            <person name="Munoz-Torres E."/>
            <person name="Oguiza J.A."/>
            <person name="Ohm R."/>
            <person name="Olmedo M."/>
            <person name="Orejas M."/>
            <person name="Ortiz-Castellanos L."/>
            <person name="Pisabarro A.G."/>
            <person name="Rodriguez-Romero J."/>
            <person name="Ruiz-Herrera J."/>
            <person name="Ruiz-Vazquez R."/>
            <person name="Sanz C."/>
            <person name="Schackwitz W."/>
            <person name="Schmutz J."/>
            <person name="Shahriari M."/>
            <person name="Shelest E."/>
            <person name="Silva-Franco F."/>
            <person name="Soanes D."/>
            <person name="Syed K."/>
            <person name="Tagua V.G."/>
            <person name="Talbot N.J."/>
            <person name="Thon M."/>
            <person name="De vries R.P."/>
            <person name="Wiebenga A."/>
            <person name="Yadav J.S."/>
            <person name="Braun E.L."/>
            <person name="Baker S."/>
            <person name="Garre V."/>
            <person name="Horwitz B."/>
            <person name="Torres-Martinez S."/>
            <person name="Idnurm A."/>
            <person name="Herrera-Estrella A."/>
            <person name="Gabaldon T."/>
            <person name="Grigoriev I.V."/>
        </authorList>
    </citation>
    <scope>NUCLEOTIDE SEQUENCE [LARGE SCALE GENOMIC DNA]</scope>
    <source>
        <strain evidence="5">NRRL 1555(-)</strain>
    </source>
</reference>
<evidence type="ECO:0000313" key="4">
    <source>
        <dbReference type="EMBL" id="OAD70152.1"/>
    </source>
</evidence>
<dbReference type="InterPro" id="IPR035892">
    <property type="entry name" value="C2_domain_sf"/>
</dbReference>
<feature type="compositionally biased region" description="Polar residues" evidence="2">
    <location>
        <begin position="169"/>
        <end position="178"/>
    </location>
</feature>
<dbReference type="PANTHER" id="PTHR13076:SF9">
    <property type="entry name" value="COILED-COIL AND C2 DOMAIN-CONTAINING PROTEIN 1-LIKE"/>
    <property type="match status" value="1"/>
</dbReference>
<dbReference type="SUPFAM" id="SSF49562">
    <property type="entry name" value="C2 domain (Calcium/lipid-binding domain, CaLB)"/>
    <property type="match status" value="1"/>
</dbReference>
<organism evidence="4 5">
    <name type="scientific">Phycomyces blakesleeanus (strain ATCC 8743b / DSM 1359 / FGSC 10004 / NBRC 33097 / NRRL 1555)</name>
    <dbReference type="NCBI Taxonomy" id="763407"/>
    <lineage>
        <taxon>Eukaryota</taxon>
        <taxon>Fungi</taxon>
        <taxon>Fungi incertae sedis</taxon>
        <taxon>Mucoromycota</taxon>
        <taxon>Mucoromycotina</taxon>
        <taxon>Mucoromycetes</taxon>
        <taxon>Mucorales</taxon>
        <taxon>Phycomycetaceae</taxon>
        <taxon>Phycomyces</taxon>
    </lineage>
</organism>
<dbReference type="GeneID" id="28993041"/>
<dbReference type="OrthoDB" id="19996at2759"/>
<sequence>MSDQDIEALLNGSIDDTEIADSDLDDPELLNQLQALSSLSGGPKQVKNTPKRTVDMHVDIDAYAALADEKEIEVEFDENDLHDPHLLSELSRLSGGDQEDIPMGNSDPTPEDHASDIKDSVMSADEVQQQISHYHKLALAAKKQGDKQLAITYLRQSKALAQKYPDISKPTTISTASQPPKSTSPPPPPPPPKDIQESQKPQEVHELPIAPRKESTPVTSNSLPTQSPKQENESQDNIQAKTRQLLALVVKRQKEYKEAGLHYKKIGNMSVAKEMIRQSKDLLRIGVQLNQGKVGDLDALEKSIVPEPNMDLGDGKIRTLNPVTNSLVNMEQLEAQLNYQIDVCHNLASQHATPTTSSKLLCESNVFHQLEKALAADQVILSSATSTPPFHFEQVQYTYKNSLDHVPASQMEFKIGKATGLQTLGVASVLEPFVTYDFGGWPPENSAQAALGKGETAVQRGTEPDFEFSVQIPISRTNRAFLRYLQRKKLAIEVWHNKYSYGLFRRPVSLGKVLLPMERLLTKTSIAGNFDILDGGRKKTGAQIHIEVNVKEPLAGSDIVKRSEQWLVIDGFRHPTLQLLASAGLISGDASATVSSVTASATAAMPTTTPTSIAAAAILTTPTPSSPLATPTATPTPAPAPAPAPVSLPVNETADAALEEAIEELNNPESLVSNMVLDFEIKKVDAALAKQSTEALLDRKQQLEIKMNMLIIQVQTGMLDMDTYLSAVQTRMDRDRQLAVLFKQHKRLDLAKEALMRKKLMQDELTEAREAMAAQQNED</sequence>
<accession>A0A162TQ07</accession>
<dbReference type="InParanoid" id="A0A162TQ07"/>
<feature type="region of interest" description="Disordered" evidence="2">
    <location>
        <begin position="164"/>
        <end position="238"/>
    </location>
</feature>
<dbReference type="InterPro" id="IPR039725">
    <property type="entry name" value="CC2D1A/B"/>
</dbReference>
<evidence type="ECO:0000256" key="2">
    <source>
        <dbReference type="SAM" id="MobiDB-lite"/>
    </source>
</evidence>
<feature type="region of interest" description="Disordered" evidence="2">
    <location>
        <begin position="92"/>
        <end position="119"/>
    </location>
</feature>
<feature type="compositionally biased region" description="Polar residues" evidence="2">
    <location>
        <begin position="216"/>
        <end position="238"/>
    </location>
</feature>
<gene>
    <name evidence="4" type="ORF">PHYBLDRAFT_148707</name>
</gene>
<evidence type="ECO:0000259" key="3">
    <source>
        <dbReference type="PROSITE" id="PS50004"/>
    </source>
</evidence>
<dbReference type="PANTHER" id="PTHR13076">
    <property type="entry name" value="COILED-COIL AND C2 DOMAIN-CONTAINING PROTEIN 1-LIKE"/>
    <property type="match status" value="1"/>
</dbReference>
<dbReference type="EMBL" id="KV440989">
    <property type="protein sequence ID" value="OAD70152.1"/>
    <property type="molecule type" value="Genomic_DNA"/>
</dbReference>
<dbReference type="InterPro" id="IPR000008">
    <property type="entry name" value="C2_dom"/>
</dbReference>
<feature type="coiled-coil region" evidence="1">
    <location>
        <begin position="751"/>
        <end position="778"/>
    </location>
</feature>
<dbReference type="Gene3D" id="2.60.40.150">
    <property type="entry name" value="C2 domain"/>
    <property type="match status" value="1"/>
</dbReference>
<evidence type="ECO:0000256" key="1">
    <source>
        <dbReference type="SAM" id="Coils"/>
    </source>
</evidence>
<feature type="compositionally biased region" description="Pro residues" evidence="2">
    <location>
        <begin position="182"/>
        <end position="193"/>
    </location>
</feature>
<dbReference type="VEuPathDB" id="FungiDB:PHYBLDRAFT_148707"/>
<dbReference type="RefSeq" id="XP_018288192.1">
    <property type="nucleotide sequence ID" value="XM_018432135.1"/>
</dbReference>
<dbReference type="STRING" id="763407.A0A162TQ07"/>
<proteinExistence type="predicted"/>
<name>A0A162TQ07_PHYB8</name>
<dbReference type="Proteomes" id="UP000077315">
    <property type="component" value="Unassembled WGS sequence"/>
</dbReference>
<protein>
    <recommendedName>
        <fullName evidence="3">C2 domain-containing protein</fullName>
    </recommendedName>
</protein>
<keyword evidence="1" id="KW-0175">Coiled coil</keyword>
<keyword evidence="5" id="KW-1185">Reference proteome</keyword>
<feature type="compositionally biased region" description="Basic and acidic residues" evidence="2">
    <location>
        <begin position="110"/>
        <end position="119"/>
    </location>
</feature>
<feature type="compositionally biased region" description="Basic and acidic residues" evidence="2">
    <location>
        <begin position="194"/>
        <end position="215"/>
    </location>
</feature>
<dbReference type="PROSITE" id="PS50004">
    <property type="entry name" value="C2"/>
    <property type="match status" value="1"/>
</dbReference>
<evidence type="ECO:0000313" key="5">
    <source>
        <dbReference type="Proteomes" id="UP000077315"/>
    </source>
</evidence>
<feature type="domain" description="C2" evidence="3">
    <location>
        <begin position="391"/>
        <end position="530"/>
    </location>
</feature>
<dbReference type="GO" id="GO:0001227">
    <property type="term" value="F:DNA-binding transcription repressor activity, RNA polymerase II-specific"/>
    <property type="evidence" value="ECO:0007669"/>
    <property type="project" value="InterPro"/>
</dbReference>